<dbReference type="Gene3D" id="1.10.630.10">
    <property type="entry name" value="Cytochrome P450"/>
    <property type="match status" value="1"/>
</dbReference>
<reference evidence="5" key="1">
    <citation type="journal article" date="2008" name="Nat. Genet.">
        <title>The Pristionchus pacificus genome provides a unique perspective on nematode lifestyle and parasitism.</title>
        <authorList>
            <person name="Dieterich C."/>
            <person name="Clifton S.W."/>
            <person name="Schuster L.N."/>
            <person name="Chinwalla A."/>
            <person name="Delehaunty K."/>
            <person name="Dinkelacker I."/>
            <person name="Fulton L."/>
            <person name="Fulton R."/>
            <person name="Godfrey J."/>
            <person name="Minx P."/>
            <person name="Mitreva M."/>
            <person name="Roeseler W."/>
            <person name="Tian H."/>
            <person name="Witte H."/>
            <person name="Yang S.P."/>
            <person name="Wilson R.K."/>
            <person name="Sommer R.J."/>
        </authorList>
    </citation>
    <scope>NUCLEOTIDE SEQUENCE [LARGE SCALE GENOMIC DNA]</scope>
    <source>
        <strain evidence="5">PS312</strain>
    </source>
</reference>
<dbReference type="AlphaFoldDB" id="A0A2A6C4D5"/>
<comment type="similarity">
    <text evidence="1 3">Belongs to the cytochrome P450 family.</text>
</comment>
<organism evidence="4 5">
    <name type="scientific">Pristionchus pacificus</name>
    <name type="common">Parasitic nematode worm</name>
    <dbReference type="NCBI Taxonomy" id="54126"/>
    <lineage>
        <taxon>Eukaryota</taxon>
        <taxon>Metazoa</taxon>
        <taxon>Ecdysozoa</taxon>
        <taxon>Nematoda</taxon>
        <taxon>Chromadorea</taxon>
        <taxon>Rhabditida</taxon>
        <taxon>Rhabditina</taxon>
        <taxon>Diplogasteromorpha</taxon>
        <taxon>Diplogasteroidea</taxon>
        <taxon>Neodiplogasteridae</taxon>
        <taxon>Pristionchus</taxon>
    </lineage>
</organism>
<keyword evidence="3" id="KW-0560">Oxidoreductase</keyword>
<keyword evidence="3" id="KW-0408">Iron</keyword>
<dbReference type="GO" id="GO:0020037">
    <property type="term" value="F:heme binding"/>
    <property type="evidence" value="ECO:0007669"/>
    <property type="project" value="InterPro"/>
</dbReference>
<dbReference type="PANTHER" id="PTHR24284">
    <property type="entry name" value="CYTOCHROME P450 FAMILY"/>
    <property type="match status" value="1"/>
</dbReference>
<dbReference type="GO" id="GO:0004497">
    <property type="term" value="F:monooxygenase activity"/>
    <property type="evidence" value="ECO:0007669"/>
    <property type="project" value="UniProtKB-KW"/>
</dbReference>
<dbReference type="PRINTS" id="PR00385">
    <property type="entry name" value="P450"/>
</dbReference>
<dbReference type="OrthoDB" id="6415694at2759"/>
<keyword evidence="3" id="KW-0479">Metal-binding</keyword>
<dbReference type="PROSITE" id="PS00086">
    <property type="entry name" value="CYTOCHROME_P450"/>
    <property type="match status" value="1"/>
</dbReference>
<protein>
    <submittedName>
        <fullName evidence="4">Cytochrome P450</fullName>
    </submittedName>
</protein>
<evidence type="ECO:0000256" key="1">
    <source>
        <dbReference type="ARBA" id="ARBA00010617"/>
    </source>
</evidence>
<accession>A0A2A6C4D5</accession>
<dbReference type="InterPro" id="IPR017972">
    <property type="entry name" value="Cyt_P450_CS"/>
</dbReference>
<evidence type="ECO:0000313" key="5">
    <source>
        <dbReference type="Proteomes" id="UP000005239"/>
    </source>
</evidence>
<dbReference type="GO" id="GO:0016705">
    <property type="term" value="F:oxidoreductase activity, acting on paired donors, with incorporation or reduction of molecular oxygen"/>
    <property type="evidence" value="ECO:0007669"/>
    <property type="project" value="InterPro"/>
</dbReference>
<keyword evidence="5" id="KW-1185">Reference proteome</keyword>
<accession>A0A8R1U9V1</accession>
<dbReference type="InterPro" id="IPR001128">
    <property type="entry name" value="Cyt_P450"/>
</dbReference>
<sequence length="427" mass="49984">MVVIADYKALREAFVVKGDEFAGRPDKKVDKRFTFCENQGVKLSITEYLRCLSNIEDKTKVDMRWPIQLMIANIINETLFGYRYDYDNCDPLINYVEAFNKLMKVQSSALIRYFAIKFKWIRHIPIVKYYVMDRVVEFYDLIMSYIRTNVDQTMDNFDADKEPDCFVHAYAKKLGTSPYLTKEQLYATCYDFFLAGQETTTTTLRWAMLLMAANQDKQILRVVGSSRLPSMADRRDMPYTMATVHEVQRWSNILMMNVSRKTVVDTQVMEFRPERYLPEDGKTLKKELIDRTVPFSMGRRQCAGEVLPTEENIPATNSVKKKRISWSEVSIDDVDENYKNESDEMRLEDLGNDLQPYTVNLNELPEALQEQVFREIQLRGMNNHQYYLNGQSRIKNSGYTGISKAGMQYSSPPPYYGYGSNQYYRKR</sequence>
<evidence type="ECO:0000313" key="4">
    <source>
        <dbReference type="EnsemblMetazoa" id="PPA11401.1"/>
    </source>
</evidence>
<evidence type="ECO:0000256" key="2">
    <source>
        <dbReference type="ARBA" id="ARBA00023033"/>
    </source>
</evidence>
<reference evidence="4" key="2">
    <citation type="submission" date="2022-06" db="UniProtKB">
        <authorList>
            <consortium name="EnsemblMetazoa"/>
        </authorList>
    </citation>
    <scope>IDENTIFICATION</scope>
    <source>
        <strain evidence="4">PS312</strain>
    </source>
</reference>
<dbReference type="GO" id="GO:0005506">
    <property type="term" value="F:iron ion binding"/>
    <property type="evidence" value="ECO:0007669"/>
    <property type="project" value="InterPro"/>
</dbReference>
<dbReference type="Proteomes" id="UP000005239">
    <property type="component" value="Unassembled WGS sequence"/>
</dbReference>
<dbReference type="Pfam" id="PF00067">
    <property type="entry name" value="p450"/>
    <property type="match status" value="2"/>
</dbReference>
<keyword evidence="3" id="KW-0349">Heme</keyword>
<keyword evidence="2 3" id="KW-0503">Monooxygenase</keyword>
<evidence type="ECO:0000256" key="3">
    <source>
        <dbReference type="RuleBase" id="RU000461"/>
    </source>
</evidence>
<dbReference type="SUPFAM" id="SSF48264">
    <property type="entry name" value="Cytochrome P450"/>
    <property type="match status" value="1"/>
</dbReference>
<dbReference type="InterPro" id="IPR036396">
    <property type="entry name" value="Cyt_P450_sf"/>
</dbReference>
<dbReference type="InterPro" id="IPR002401">
    <property type="entry name" value="Cyt_P450_E_grp-I"/>
</dbReference>
<dbReference type="EnsemblMetazoa" id="PPA11401.1">
    <property type="protein sequence ID" value="PPA11401.1"/>
    <property type="gene ID" value="WBGene00100955"/>
</dbReference>
<proteinExistence type="inferred from homology"/>
<dbReference type="PRINTS" id="PR00463">
    <property type="entry name" value="EP450I"/>
</dbReference>
<dbReference type="PANTHER" id="PTHR24284:SF1">
    <property type="entry name" value="CYTOCHROME P450 FAMILY"/>
    <property type="match status" value="1"/>
</dbReference>
<name>A0A2A6C4D5_PRIPA</name>
<gene>
    <name evidence="4" type="primary">WBGene00100955</name>
</gene>